<keyword evidence="1" id="KW-0472">Membrane</keyword>
<evidence type="ECO:0000313" key="3">
    <source>
        <dbReference type="Proteomes" id="UP000625574"/>
    </source>
</evidence>
<evidence type="ECO:0000256" key="1">
    <source>
        <dbReference type="SAM" id="Phobius"/>
    </source>
</evidence>
<gene>
    <name evidence="2" type="ORF">JDV76_02020</name>
</gene>
<sequence>MNRLSKKQKFYLFLAFMLAVAIVEAALWFSGYRLVAGTVGAVMVTYLLWNVGKEQKRS</sequence>
<reference evidence="2 3" key="1">
    <citation type="submission" date="2020-12" db="EMBL/GenBank/DDBJ databases">
        <title>Genome public.</title>
        <authorList>
            <person name="Sun Q."/>
        </authorList>
    </citation>
    <scope>NUCLEOTIDE SEQUENCE [LARGE SCALE GENOMIC DNA]</scope>
    <source>
        <strain evidence="2 3">CCM 8864</strain>
    </source>
</reference>
<keyword evidence="1" id="KW-1133">Transmembrane helix</keyword>
<accession>A0ABS0VSL5</accession>
<feature type="transmembrane region" description="Helical" evidence="1">
    <location>
        <begin position="35"/>
        <end position="52"/>
    </location>
</feature>
<name>A0ABS0VSL5_9CORY</name>
<dbReference type="Proteomes" id="UP000625574">
    <property type="component" value="Unassembled WGS sequence"/>
</dbReference>
<keyword evidence="1" id="KW-0812">Transmembrane</keyword>
<evidence type="ECO:0000313" key="2">
    <source>
        <dbReference type="EMBL" id="MBI8999754.1"/>
    </source>
</evidence>
<organism evidence="2 3">
    <name type="scientific">Corynebacterium marambiense</name>
    <dbReference type="NCBI Taxonomy" id="2765364"/>
    <lineage>
        <taxon>Bacteria</taxon>
        <taxon>Bacillati</taxon>
        <taxon>Actinomycetota</taxon>
        <taxon>Actinomycetes</taxon>
        <taxon>Mycobacteriales</taxon>
        <taxon>Corynebacteriaceae</taxon>
        <taxon>Corynebacterium</taxon>
    </lineage>
</organism>
<keyword evidence="3" id="KW-1185">Reference proteome</keyword>
<dbReference type="EMBL" id="JAEIOT010000004">
    <property type="protein sequence ID" value="MBI8999754.1"/>
    <property type="molecule type" value="Genomic_DNA"/>
</dbReference>
<dbReference type="RefSeq" id="WP_198735181.1">
    <property type="nucleotide sequence ID" value="NZ_JAEIOT010000004.1"/>
</dbReference>
<comment type="caution">
    <text evidence="2">The sequence shown here is derived from an EMBL/GenBank/DDBJ whole genome shotgun (WGS) entry which is preliminary data.</text>
</comment>
<proteinExistence type="predicted"/>
<protein>
    <recommendedName>
        <fullName evidence="4">Secreted protein</fullName>
    </recommendedName>
</protein>
<evidence type="ECO:0008006" key="4">
    <source>
        <dbReference type="Google" id="ProtNLM"/>
    </source>
</evidence>